<protein>
    <submittedName>
        <fullName evidence="1">Uncharacterized protein</fullName>
    </submittedName>
</protein>
<accession>A0A1R1K0S5</accession>
<name>A0A1R1K0S5_ALCXX</name>
<reference evidence="1 2" key="1">
    <citation type="submission" date="2016-09" db="EMBL/GenBank/DDBJ databases">
        <title>Phylogenomics of Achromobacter.</title>
        <authorList>
            <person name="Jeukens J."/>
            <person name="Freschi L."/>
            <person name="Vincent A.T."/>
            <person name="Emond-Rheault J.-G."/>
            <person name="Kukavica-Ibrulj I."/>
            <person name="Charette S.J."/>
            <person name="Levesque R.C."/>
        </authorList>
    </citation>
    <scope>NUCLEOTIDE SEQUENCE [LARGE SCALE GENOMIC DNA]</scope>
    <source>
        <strain evidence="1 2">AUS488</strain>
    </source>
</reference>
<comment type="caution">
    <text evidence="1">The sequence shown here is derived from an EMBL/GenBank/DDBJ whole genome shotgun (WGS) entry which is preliminary data.</text>
</comment>
<dbReference type="EMBL" id="MJMN01000001">
    <property type="protein sequence ID" value="OMG93031.1"/>
    <property type="molecule type" value="Genomic_DNA"/>
</dbReference>
<dbReference type="Proteomes" id="UP000187251">
    <property type="component" value="Unassembled WGS sequence"/>
</dbReference>
<sequence length="208" mass="24333">MRNSLATGQFECAQHFKHAISATGPEIEFDALRWQHLFYRFYMPDCQVDDVYVVTHPCAVRSRIVVAPNIQFLTEPDRDLRNIWHQIIWRIFWIFADQPAFVGSDRIEIAQNGDIPIRISSEVVAKHVFSDQFGTTIRIRCRQRMRLVYGQRLRFAIDRGGRAENQLLHADGLHRIQQCESAHYIVMVIRQRISDGFADSFQSCKMNH</sequence>
<proteinExistence type="predicted"/>
<dbReference type="AlphaFoldDB" id="A0A1R1K0S5"/>
<organism evidence="1 2">
    <name type="scientific">Alcaligenes xylosoxydans xylosoxydans</name>
    <name type="common">Achromobacter xylosoxidans</name>
    <dbReference type="NCBI Taxonomy" id="85698"/>
    <lineage>
        <taxon>Bacteria</taxon>
        <taxon>Pseudomonadati</taxon>
        <taxon>Pseudomonadota</taxon>
        <taxon>Betaproteobacteria</taxon>
        <taxon>Burkholderiales</taxon>
        <taxon>Alcaligenaceae</taxon>
        <taxon>Achromobacter</taxon>
    </lineage>
</organism>
<evidence type="ECO:0000313" key="2">
    <source>
        <dbReference type="Proteomes" id="UP000187251"/>
    </source>
</evidence>
<evidence type="ECO:0000313" key="1">
    <source>
        <dbReference type="EMBL" id="OMG93031.1"/>
    </source>
</evidence>
<gene>
    <name evidence="1" type="ORF">BIZ92_01490</name>
</gene>